<keyword evidence="4" id="KW-1185">Reference proteome</keyword>
<organism evidence="3 4">
    <name type="scientific">Amylocarpus encephaloides</name>
    <dbReference type="NCBI Taxonomy" id="45428"/>
    <lineage>
        <taxon>Eukaryota</taxon>
        <taxon>Fungi</taxon>
        <taxon>Dikarya</taxon>
        <taxon>Ascomycota</taxon>
        <taxon>Pezizomycotina</taxon>
        <taxon>Leotiomycetes</taxon>
        <taxon>Helotiales</taxon>
        <taxon>Helotiales incertae sedis</taxon>
        <taxon>Amylocarpus</taxon>
    </lineage>
</organism>
<keyword evidence="2" id="KW-0472">Membrane</keyword>
<reference evidence="3" key="1">
    <citation type="journal article" date="2021" name="IMA Fungus">
        <title>Genomic characterization of three marine fungi, including Emericellopsis atlantica sp. nov. with signatures of a generalist lifestyle and marine biomass degradation.</title>
        <authorList>
            <person name="Hagestad O.C."/>
            <person name="Hou L."/>
            <person name="Andersen J.H."/>
            <person name="Hansen E.H."/>
            <person name="Altermark B."/>
            <person name="Li C."/>
            <person name="Kuhnert E."/>
            <person name="Cox R.J."/>
            <person name="Crous P.W."/>
            <person name="Spatafora J.W."/>
            <person name="Lail K."/>
            <person name="Amirebrahimi M."/>
            <person name="Lipzen A."/>
            <person name="Pangilinan J."/>
            <person name="Andreopoulos W."/>
            <person name="Hayes R.D."/>
            <person name="Ng V."/>
            <person name="Grigoriev I.V."/>
            <person name="Jackson S.A."/>
            <person name="Sutton T.D.S."/>
            <person name="Dobson A.D.W."/>
            <person name="Rama T."/>
        </authorList>
    </citation>
    <scope>NUCLEOTIDE SEQUENCE</scope>
    <source>
        <strain evidence="3">TRa018bII</strain>
    </source>
</reference>
<evidence type="ECO:0008006" key="5">
    <source>
        <dbReference type="Google" id="ProtNLM"/>
    </source>
</evidence>
<dbReference type="AlphaFoldDB" id="A0A9P7YLM0"/>
<evidence type="ECO:0000313" key="4">
    <source>
        <dbReference type="Proteomes" id="UP000824998"/>
    </source>
</evidence>
<name>A0A9P7YLM0_9HELO</name>
<dbReference type="Gene3D" id="3.50.4.10">
    <property type="entry name" value="Hepatocyte Growth Factor"/>
    <property type="match status" value="1"/>
</dbReference>
<proteinExistence type="predicted"/>
<evidence type="ECO:0000256" key="1">
    <source>
        <dbReference type="SAM" id="MobiDB-lite"/>
    </source>
</evidence>
<sequence length="260" mass="27314">MSRPVRNFSDAPEVVTPEIDDVESIFVTYQERFKRQTGTLQIDPVETESRNFPPPPLPLPSTPATPATPTTASPKPPASTYLGEEKSSFERRRSLGILTTLIVAFVAFLIGGGIGGGVGGALLVKEKNRLCPSSAAVTISSPSPSTSAGTSILDIAGCPAIMTSQAWNSTTSGKRFIRACYKDTVGVSPDQNIVIGQQAFSTLDGCLNACASMEKCVAATWYIFSVTTPSKNAVCFFKGSVGVQSAQAEGDSCVTGFLTT</sequence>
<feature type="compositionally biased region" description="Low complexity" evidence="1">
    <location>
        <begin position="64"/>
        <end position="73"/>
    </location>
</feature>
<protein>
    <recommendedName>
        <fullName evidence="5">Apple domain-containing protein</fullName>
    </recommendedName>
</protein>
<accession>A0A9P7YLM0</accession>
<dbReference type="Proteomes" id="UP000824998">
    <property type="component" value="Unassembled WGS sequence"/>
</dbReference>
<feature type="region of interest" description="Disordered" evidence="1">
    <location>
        <begin position="37"/>
        <end position="86"/>
    </location>
</feature>
<comment type="caution">
    <text evidence="3">The sequence shown here is derived from an EMBL/GenBank/DDBJ whole genome shotgun (WGS) entry which is preliminary data.</text>
</comment>
<evidence type="ECO:0000256" key="2">
    <source>
        <dbReference type="SAM" id="Phobius"/>
    </source>
</evidence>
<keyword evidence="2" id="KW-0812">Transmembrane</keyword>
<dbReference type="EMBL" id="MU251437">
    <property type="protein sequence ID" value="KAG9235263.1"/>
    <property type="molecule type" value="Genomic_DNA"/>
</dbReference>
<gene>
    <name evidence="3" type="ORF">BJ875DRAFT_278722</name>
</gene>
<evidence type="ECO:0000313" key="3">
    <source>
        <dbReference type="EMBL" id="KAG9235263.1"/>
    </source>
</evidence>
<dbReference type="OrthoDB" id="3499003at2759"/>
<feature type="compositionally biased region" description="Pro residues" evidence="1">
    <location>
        <begin position="52"/>
        <end position="63"/>
    </location>
</feature>
<feature type="transmembrane region" description="Helical" evidence="2">
    <location>
        <begin position="95"/>
        <end position="124"/>
    </location>
</feature>
<keyword evidence="2" id="KW-1133">Transmembrane helix</keyword>